<keyword evidence="2" id="KW-1133">Transmembrane helix</keyword>
<keyword evidence="5" id="KW-1185">Reference proteome</keyword>
<dbReference type="EMBL" id="CATQJA010001230">
    <property type="protein sequence ID" value="CAJ0566397.1"/>
    <property type="molecule type" value="Genomic_DNA"/>
</dbReference>
<evidence type="ECO:0000256" key="1">
    <source>
        <dbReference type="SAM" id="MobiDB-lite"/>
    </source>
</evidence>
<evidence type="ECO:0000313" key="3">
    <source>
        <dbReference type="EMBL" id="CAJ0557945.1"/>
    </source>
</evidence>
<dbReference type="Proteomes" id="UP001177023">
    <property type="component" value="Unassembled WGS sequence"/>
</dbReference>
<organism evidence="3 5">
    <name type="scientific">Mesorhabditis spiculigera</name>
    <dbReference type="NCBI Taxonomy" id="96644"/>
    <lineage>
        <taxon>Eukaryota</taxon>
        <taxon>Metazoa</taxon>
        <taxon>Ecdysozoa</taxon>
        <taxon>Nematoda</taxon>
        <taxon>Chromadorea</taxon>
        <taxon>Rhabditida</taxon>
        <taxon>Rhabditina</taxon>
        <taxon>Rhabditomorpha</taxon>
        <taxon>Rhabditoidea</taxon>
        <taxon>Rhabditidae</taxon>
        <taxon>Mesorhabditinae</taxon>
        <taxon>Mesorhabditis</taxon>
    </lineage>
</organism>
<feature type="region of interest" description="Disordered" evidence="1">
    <location>
        <begin position="1"/>
        <end position="21"/>
    </location>
</feature>
<keyword evidence="2" id="KW-0812">Transmembrane</keyword>
<protein>
    <submittedName>
        <fullName evidence="3">Uncharacterized protein</fullName>
    </submittedName>
</protein>
<comment type="caution">
    <text evidence="3">The sequence shown here is derived from an EMBL/GenBank/DDBJ whole genome shotgun (WGS) entry which is preliminary data.</text>
</comment>
<dbReference type="EMBL" id="CATQJA010000158">
    <property type="protein sequence ID" value="CAJ0557945.1"/>
    <property type="molecule type" value="Genomic_DNA"/>
</dbReference>
<dbReference type="AlphaFoldDB" id="A0AA36C3Z2"/>
<keyword evidence="2" id="KW-0472">Membrane</keyword>
<sequence>MAITRQDTQRSHGSSSKRSLVSYDFDEDEEIGRPINCSWLPCCMDDEQAESFGHHVSVFMVALVAFATFFCVTLILILVFMLG</sequence>
<accession>A0AA36C3Z2</accession>
<name>A0AA36C3Z2_9BILA</name>
<evidence type="ECO:0000313" key="4">
    <source>
        <dbReference type="EMBL" id="CAJ0566397.1"/>
    </source>
</evidence>
<evidence type="ECO:0000313" key="5">
    <source>
        <dbReference type="Proteomes" id="UP001177023"/>
    </source>
</evidence>
<proteinExistence type="predicted"/>
<gene>
    <name evidence="4" type="ORF">MSPICULIGERA_LOCUS5003</name>
    <name evidence="3" type="ORF">MSPICULIGERA_LOCUS692</name>
</gene>
<evidence type="ECO:0000256" key="2">
    <source>
        <dbReference type="SAM" id="Phobius"/>
    </source>
</evidence>
<reference evidence="3" key="1">
    <citation type="submission" date="2023-06" db="EMBL/GenBank/DDBJ databases">
        <authorList>
            <person name="Delattre M."/>
        </authorList>
    </citation>
    <scope>NUCLEOTIDE SEQUENCE</scope>
    <source>
        <strain evidence="3">AF72</strain>
    </source>
</reference>
<feature type="transmembrane region" description="Helical" evidence="2">
    <location>
        <begin position="58"/>
        <end position="82"/>
    </location>
</feature>
<feature type="non-terminal residue" evidence="3">
    <location>
        <position position="83"/>
    </location>
</feature>